<dbReference type="RefSeq" id="WP_171832986.1">
    <property type="nucleotide sequence ID" value="NZ_CP053708.1"/>
</dbReference>
<feature type="region of interest" description="Disordered" evidence="2">
    <location>
        <begin position="222"/>
        <end position="245"/>
    </location>
</feature>
<dbReference type="Gene3D" id="3.40.1690.10">
    <property type="entry name" value="secretion proteins EscU"/>
    <property type="match status" value="1"/>
</dbReference>
<dbReference type="InterPro" id="IPR029025">
    <property type="entry name" value="T3SS_substrate_exporter_C"/>
</dbReference>
<evidence type="ECO:0000256" key="2">
    <source>
        <dbReference type="SAM" id="MobiDB-lite"/>
    </source>
</evidence>
<organism evidence="4 5">
    <name type="scientific">Lichenicola cladoniae</name>
    <dbReference type="NCBI Taxonomy" id="1484109"/>
    <lineage>
        <taxon>Bacteria</taxon>
        <taxon>Pseudomonadati</taxon>
        <taxon>Pseudomonadota</taxon>
        <taxon>Alphaproteobacteria</taxon>
        <taxon>Acetobacterales</taxon>
        <taxon>Acetobacteraceae</taxon>
        <taxon>Lichenicola</taxon>
    </lineage>
</organism>
<dbReference type="PRINTS" id="PR00950">
    <property type="entry name" value="TYPE3IMSPROT"/>
</dbReference>
<dbReference type="SUPFAM" id="SSF160544">
    <property type="entry name" value="EscU C-terminal domain-like"/>
    <property type="match status" value="1"/>
</dbReference>
<name>A0A6M8HT87_9PROT</name>
<dbReference type="KEGG" id="lck:HN018_16880"/>
<dbReference type="GO" id="GO:0005886">
    <property type="term" value="C:plasma membrane"/>
    <property type="evidence" value="ECO:0007669"/>
    <property type="project" value="TreeGrafter"/>
</dbReference>
<dbReference type="InterPro" id="IPR006135">
    <property type="entry name" value="T3SS_substrate_exporter"/>
</dbReference>
<dbReference type="Proteomes" id="UP000500767">
    <property type="component" value="Chromosome"/>
</dbReference>
<feature type="compositionally biased region" description="Basic and acidic residues" evidence="2">
    <location>
        <begin position="222"/>
        <end position="239"/>
    </location>
</feature>
<reference evidence="4 5" key="1">
    <citation type="journal article" date="2014" name="World J. Microbiol. Biotechnol.">
        <title>Biodiversity and physiological characteristics of Antarctic and Arctic lichens-associated bacteria.</title>
        <authorList>
            <person name="Lee Y.M."/>
            <person name="Kim E.H."/>
            <person name="Lee H.K."/>
            <person name="Hong S.G."/>
        </authorList>
    </citation>
    <scope>NUCLEOTIDE SEQUENCE [LARGE SCALE GENOMIC DNA]</scope>
    <source>
        <strain evidence="4 5">PAMC 26569</strain>
    </source>
</reference>
<evidence type="ECO:0000256" key="3">
    <source>
        <dbReference type="SAM" id="Phobius"/>
    </source>
</evidence>
<dbReference type="Pfam" id="PF01312">
    <property type="entry name" value="Bac_export_2"/>
    <property type="match status" value="1"/>
</dbReference>
<keyword evidence="3" id="KW-1133">Transmembrane helix</keyword>
<dbReference type="AlphaFoldDB" id="A0A6M8HT87"/>
<evidence type="ECO:0000256" key="1">
    <source>
        <dbReference type="ARBA" id="ARBA00010690"/>
    </source>
</evidence>
<feature type="region of interest" description="Disordered" evidence="2">
    <location>
        <begin position="1"/>
        <end position="23"/>
    </location>
</feature>
<feature type="compositionally biased region" description="Basic and acidic residues" evidence="2">
    <location>
        <begin position="1"/>
        <end position="22"/>
    </location>
</feature>
<feature type="transmembrane region" description="Helical" evidence="3">
    <location>
        <begin position="188"/>
        <end position="211"/>
    </location>
</feature>
<keyword evidence="3" id="KW-0472">Membrane</keyword>
<dbReference type="PANTHER" id="PTHR30531:SF12">
    <property type="entry name" value="FLAGELLAR BIOSYNTHETIC PROTEIN FLHB"/>
    <property type="match status" value="1"/>
</dbReference>
<keyword evidence="5" id="KW-1185">Reference proteome</keyword>
<evidence type="ECO:0000313" key="5">
    <source>
        <dbReference type="Proteomes" id="UP000500767"/>
    </source>
</evidence>
<sequence length="359" mass="38737">MAASEKDDRTEGPSARRLETARGEGQVALSRELQSVTVIGCALLAMSMTGPARTTHFILGMQRLMSSVGQVDMSAGGTAVIREMLLLGVGLAAPVVLAAVGGVVGITLLQTGFLLRPAGLMPQLGRLSPAKGLMRIVGGDNLMETLKALVKLIAFALVLRHVLEGLWPVLLGSTAWDAGTLANRAAGVVMHALLMLLGVQAVIAGLDVGWVRYRHMSKLRMSKQELRDEQRESDGDPHVKARQRQIRRQRSKRRMMDAVSRATVVIVNPTHFAVALAYDQGGKGAPRIIAKGVDQIAARIRAIAEDNKVPLVANPPLARALYTVPLDQEIPQEHFQVVAGIIAYVWRLQRPPPGSRPIR</sequence>
<comment type="similarity">
    <text evidence="1">Belongs to the type III secretion exporter family.</text>
</comment>
<dbReference type="EMBL" id="CP053708">
    <property type="protein sequence ID" value="QKE91486.1"/>
    <property type="molecule type" value="Genomic_DNA"/>
</dbReference>
<keyword evidence="3" id="KW-0812">Transmembrane</keyword>
<accession>A0A6M8HT87</accession>
<proteinExistence type="inferred from homology"/>
<gene>
    <name evidence="4" type="ORF">HN018_16880</name>
</gene>
<dbReference type="PANTHER" id="PTHR30531">
    <property type="entry name" value="FLAGELLAR BIOSYNTHETIC PROTEIN FLHB"/>
    <property type="match status" value="1"/>
</dbReference>
<evidence type="ECO:0000313" key="4">
    <source>
        <dbReference type="EMBL" id="QKE91486.1"/>
    </source>
</evidence>
<feature type="transmembrane region" description="Helical" evidence="3">
    <location>
        <begin position="91"/>
        <end position="115"/>
    </location>
</feature>
<dbReference type="GO" id="GO:0009306">
    <property type="term" value="P:protein secretion"/>
    <property type="evidence" value="ECO:0007669"/>
    <property type="project" value="InterPro"/>
</dbReference>
<protein>
    <submittedName>
        <fullName evidence="4">EscU/YscU/HrcU family type III secretion system export apparatus switch protein</fullName>
    </submittedName>
</protein>
<dbReference type="Gene3D" id="6.10.250.2080">
    <property type="match status" value="1"/>
</dbReference>